<evidence type="ECO:0000259" key="2">
    <source>
        <dbReference type="Pfam" id="PF12937"/>
    </source>
</evidence>
<dbReference type="Gene3D" id="1.20.1280.50">
    <property type="match status" value="1"/>
</dbReference>
<organism evidence="5">
    <name type="scientific">Angiostrongylus costaricensis</name>
    <name type="common">Nematode worm</name>
    <dbReference type="NCBI Taxonomy" id="334426"/>
    <lineage>
        <taxon>Eukaryota</taxon>
        <taxon>Metazoa</taxon>
        <taxon>Ecdysozoa</taxon>
        <taxon>Nematoda</taxon>
        <taxon>Chromadorea</taxon>
        <taxon>Rhabditida</taxon>
        <taxon>Rhabditina</taxon>
        <taxon>Rhabditomorpha</taxon>
        <taxon>Strongyloidea</taxon>
        <taxon>Metastrongylidae</taxon>
        <taxon>Angiostrongylus</taxon>
    </lineage>
</organism>
<dbReference type="GO" id="GO:0019005">
    <property type="term" value="C:SCF ubiquitin ligase complex"/>
    <property type="evidence" value="ECO:0007669"/>
    <property type="project" value="TreeGrafter"/>
</dbReference>
<proteinExistence type="predicted"/>
<evidence type="ECO:0000256" key="1">
    <source>
        <dbReference type="ARBA" id="ARBA00022786"/>
    </source>
</evidence>
<dbReference type="AlphaFoldDB" id="A0A158PFB0"/>
<dbReference type="InterPro" id="IPR036047">
    <property type="entry name" value="F-box-like_dom_sf"/>
</dbReference>
<dbReference type="SUPFAM" id="SSF81383">
    <property type="entry name" value="F-box domain"/>
    <property type="match status" value="1"/>
</dbReference>
<evidence type="ECO:0000313" key="3">
    <source>
        <dbReference type="EMBL" id="VDM54732.1"/>
    </source>
</evidence>
<gene>
    <name evidence="3" type="ORF">ACOC_LOCUS3147</name>
</gene>
<name>A0A158PFB0_ANGCS</name>
<dbReference type="Gene3D" id="3.80.10.10">
    <property type="entry name" value="Ribonuclease Inhibitor"/>
    <property type="match status" value="1"/>
</dbReference>
<dbReference type="WBParaSite" id="ACOC_0000314601-mRNA-1">
    <property type="protein sequence ID" value="ACOC_0000314601-mRNA-1"/>
    <property type="gene ID" value="ACOC_0000314601"/>
</dbReference>
<dbReference type="STRING" id="334426.A0A158PFB0"/>
<dbReference type="Pfam" id="PF12937">
    <property type="entry name" value="F-box-like"/>
    <property type="match status" value="1"/>
</dbReference>
<dbReference type="PANTHER" id="PTHR13318">
    <property type="entry name" value="PARTNER OF PAIRED, ISOFORM B-RELATED"/>
    <property type="match status" value="1"/>
</dbReference>
<sequence>MEDAWAYVFSYLPPREILKCERVSKAWRQRAHRALHQMDDVDFEPDFPGALADSARLERILREEKNEKFGRHCCVPPVYIWPLCAGLCGRRLRKVTFRVTPRNEKYAVFASEHHVTRAVVEALGRGQVFDHFVLDESILLLLPISIRDLSISAGGSLKITNLNFLKGKLIESLSLQRSLVSSADLTELEAMAPSLTTLDLSSCLNITDGSALGKLNNLRYLYLGNNRDLSDESLLRICAGCPRLQHLSLDNCSLLSSISLPALGGLSELEWLCLAGVSGVDDSVLQALANCRQLQTLDIKFCRKVTEVGLMIVFDFPVLFHLEVQGVRAYSKELLLHARRLPKTILSDFTDTPVFIVPTLPSAVVG</sequence>
<keyword evidence="4" id="KW-1185">Reference proteome</keyword>
<dbReference type="SMART" id="SM00367">
    <property type="entry name" value="LRR_CC"/>
    <property type="match status" value="4"/>
</dbReference>
<keyword evidence="1" id="KW-0833">Ubl conjugation pathway</keyword>
<dbReference type="InterPro" id="IPR001810">
    <property type="entry name" value="F-box_dom"/>
</dbReference>
<feature type="domain" description="F-box" evidence="2">
    <location>
        <begin position="7"/>
        <end position="33"/>
    </location>
</feature>
<dbReference type="InterPro" id="IPR032675">
    <property type="entry name" value="LRR_dom_sf"/>
</dbReference>
<protein>
    <submittedName>
        <fullName evidence="5">F-box domain-containing protein</fullName>
    </submittedName>
</protein>
<dbReference type="EMBL" id="UYYA01000836">
    <property type="protein sequence ID" value="VDM54732.1"/>
    <property type="molecule type" value="Genomic_DNA"/>
</dbReference>
<accession>A0A158PFB0</accession>
<reference evidence="5" key="1">
    <citation type="submission" date="2016-04" db="UniProtKB">
        <authorList>
            <consortium name="WormBaseParasite"/>
        </authorList>
    </citation>
    <scope>IDENTIFICATION</scope>
</reference>
<dbReference type="OrthoDB" id="5863314at2759"/>
<dbReference type="GO" id="GO:0031146">
    <property type="term" value="P:SCF-dependent proteasomal ubiquitin-dependent protein catabolic process"/>
    <property type="evidence" value="ECO:0007669"/>
    <property type="project" value="TreeGrafter"/>
</dbReference>
<dbReference type="InterPro" id="IPR006553">
    <property type="entry name" value="Leu-rich_rpt_Cys-con_subtyp"/>
</dbReference>
<reference evidence="3 4" key="2">
    <citation type="submission" date="2018-11" db="EMBL/GenBank/DDBJ databases">
        <authorList>
            <consortium name="Pathogen Informatics"/>
        </authorList>
    </citation>
    <scope>NUCLEOTIDE SEQUENCE [LARGE SCALE GENOMIC DNA]</scope>
    <source>
        <strain evidence="3 4">Costa Rica</strain>
    </source>
</reference>
<evidence type="ECO:0000313" key="4">
    <source>
        <dbReference type="Proteomes" id="UP000267027"/>
    </source>
</evidence>
<dbReference type="Proteomes" id="UP000267027">
    <property type="component" value="Unassembled WGS sequence"/>
</dbReference>
<evidence type="ECO:0000313" key="5">
    <source>
        <dbReference type="WBParaSite" id="ACOC_0000314601-mRNA-1"/>
    </source>
</evidence>
<dbReference type="SUPFAM" id="SSF52047">
    <property type="entry name" value="RNI-like"/>
    <property type="match status" value="1"/>
</dbReference>